<dbReference type="InterPro" id="IPR053888">
    <property type="entry name" value="MRM3-like_sub_bind"/>
</dbReference>
<sequence length="245" mass="27195">MKISSKANPTIKEAKKLLQKKHRKNSYLIEGWHLYQEAKAVQNQILKVFVLEEMKDRVNDQNNVYLVAPEVLKELTDSPSPQGIIAEVAMSKDELPKLGKGKFLLLEDVQDPGNLGTMIRTADAAQFDGVILSEKSADMYNQKTLRSMQGSHFHLPVWRTNVYDFCQDIKAQGIPILATTLSSKSVDYKELPFYSDFVLVMGNEGQGISGEMAELASQLVHINMPGQAESLNVAVAAGIVIFSLI</sequence>
<keyword evidence="3 5" id="KW-0808">Transferase</keyword>
<evidence type="ECO:0000256" key="3">
    <source>
        <dbReference type="ARBA" id="ARBA00022679"/>
    </source>
</evidence>
<proteinExistence type="inferred from homology"/>
<dbReference type="GO" id="GO:0003723">
    <property type="term" value="F:RNA binding"/>
    <property type="evidence" value="ECO:0007669"/>
    <property type="project" value="InterPro"/>
</dbReference>
<dbReference type="SUPFAM" id="SSF75217">
    <property type="entry name" value="alpha/beta knot"/>
    <property type="match status" value="1"/>
</dbReference>
<dbReference type="InterPro" id="IPR029026">
    <property type="entry name" value="tRNA_m1G_MTases_N"/>
</dbReference>
<evidence type="ECO:0000256" key="1">
    <source>
        <dbReference type="ARBA" id="ARBA00007228"/>
    </source>
</evidence>
<dbReference type="InterPro" id="IPR051259">
    <property type="entry name" value="rRNA_Methyltransferase"/>
</dbReference>
<reference evidence="6" key="1">
    <citation type="submission" date="2016-06" db="EMBL/GenBank/DDBJ databases">
        <authorList>
            <person name="de Vries S.P.W."/>
            <person name="Hadjirin N.F."/>
            <person name="Lay E.M."/>
            <person name="Zadoks R.N."/>
            <person name="Peacock S.J."/>
            <person name="Parkhill J."/>
            <person name="Grant A.J."/>
            <person name="Mcdougall S."/>
            <person name="Holmes M.A."/>
        </authorList>
    </citation>
    <scope>NUCLEOTIDE SEQUENCE [LARGE SCALE GENOMIC DNA]</scope>
    <source>
        <strain evidence="6">NZ1587</strain>
    </source>
</reference>
<gene>
    <name evidence="5" type="ORF">A9Q68_05085</name>
</gene>
<keyword evidence="2 5" id="KW-0489">Methyltransferase</keyword>
<dbReference type="AlphaFoldDB" id="A0A1L8MQ75"/>
<dbReference type="SMART" id="SM00967">
    <property type="entry name" value="SpoU_sub_bind"/>
    <property type="match status" value="1"/>
</dbReference>
<comment type="similarity">
    <text evidence="1">Belongs to the class IV-like SAM-binding methyltransferase superfamily. RNA methyltransferase TrmH family.</text>
</comment>
<dbReference type="Proteomes" id="UP000182015">
    <property type="component" value="Unassembled WGS sequence"/>
</dbReference>
<dbReference type="GO" id="GO:0032259">
    <property type="term" value="P:methylation"/>
    <property type="evidence" value="ECO:0007669"/>
    <property type="project" value="UniProtKB-KW"/>
</dbReference>
<dbReference type="Gene3D" id="3.30.1330.30">
    <property type="match status" value="1"/>
</dbReference>
<feature type="domain" description="RNA 2-O ribose methyltransferase substrate binding" evidence="4">
    <location>
        <begin position="28"/>
        <end position="94"/>
    </location>
</feature>
<comment type="caution">
    <text evidence="5">The sequence shown here is derived from an EMBL/GenBank/DDBJ whole genome shotgun (WGS) entry which is preliminary data.</text>
</comment>
<dbReference type="GO" id="GO:0008173">
    <property type="term" value="F:RNA methyltransferase activity"/>
    <property type="evidence" value="ECO:0007669"/>
    <property type="project" value="InterPro"/>
</dbReference>
<dbReference type="Pfam" id="PF00588">
    <property type="entry name" value="SpoU_methylase"/>
    <property type="match status" value="1"/>
</dbReference>
<protein>
    <submittedName>
        <fullName evidence="5">23S rRNA methyltransferase</fullName>
    </submittedName>
</protein>
<dbReference type="SUPFAM" id="SSF55315">
    <property type="entry name" value="L30e-like"/>
    <property type="match status" value="1"/>
</dbReference>
<dbReference type="STRING" id="1856638.A9Q68_05085"/>
<dbReference type="InterPro" id="IPR013123">
    <property type="entry name" value="SpoU_subst-bd"/>
</dbReference>
<dbReference type="GO" id="GO:0005737">
    <property type="term" value="C:cytoplasm"/>
    <property type="evidence" value="ECO:0007669"/>
    <property type="project" value="UniProtKB-ARBA"/>
</dbReference>
<dbReference type="InterPro" id="IPR029028">
    <property type="entry name" value="Alpha/beta_knot_MTases"/>
</dbReference>
<dbReference type="Gene3D" id="3.40.1280.10">
    <property type="match status" value="1"/>
</dbReference>
<dbReference type="InterPro" id="IPR001537">
    <property type="entry name" value="SpoU_MeTrfase"/>
</dbReference>
<dbReference type="CDD" id="cd18095">
    <property type="entry name" value="SpoU-like_rRNA-MTase"/>
    <property type="match status" value="1"/>
</dbReference>
<keyword evidence="6" id="KW-1185">Reference proteome</keyword>
<dbReference type="PANTHER" id="PTHR43191:SF2">
    <property type="entry name" value="RRNA METHYLTRANSFERASE 3, MITOCHONDRIAL"/>
    <property type="match status" value="1"/>
</dbReference>
<dbReference type="OrthoDB" id="9785673at2"/>
<dbReference type="Pfam" id="PF22435">
    <property type="entry name" value="MRM3-like_sub_bind"/>
    <property type="match status" value="1"/>
</dbReference>
<organism evidence="5 6">
    <name type="scientific">Streptococcus bovimastitidis</name>
    <dbReference type="NCBI Taxonomy" id="1856638"/>
    <lineage>
        <taxon>Bacteria</taxon>
        <taxon>Bacillati</taxon>
        <taxon>Bacillota</taxon>
        <taxon>Bacilli</taxon>
        <taxon>Lactobacillales</taxon>
        <taxon>Streptococcaceae</taxon>
        <taxon>Streptococcus</taxon>
    </lineage>
</organism>
<dbReference type="EMBL" id="LZDD01000001">
    <property type="protein sequence ID" value="OJF72920.1"/>
    <property type="molecule type" value="Genomic_DNA"/>
</dbReference>
<dbReference type="InterPro" id="IPR029064">
    <property type="entry name" value="Ribosomal_eL30-like_sf"/>
</dbReference>
<evidence type="ECO:0000256" key="2">
    <source>
        <dbReference type="ARBA" id="ARBA00022603"/>
    </source>
</evidence>
<accession>A0A1L8MQ75</accession>
<dbReference type="PANTHER" id="PTHR43191">
    <property type="entry name" value="RRNA METHYLTRANSFERASE 3"/>
    <property type="match status" value="1"/>
</dbReference>
<evidence type="ECO:0000313" key="6">
    <source>
        <dbReference type="Proteomes" id="UP000182015"/>
    </source>
</evidence>
<dbReference type="RefSeq" id="WP_071793616.1">
    <property type="nucleotide sequence ID" value="NZ_LZDD01000001.1"/>
</dbReference>
<name>A0A1L8MQ75_9STRE</name>
<dbReference type="GO" id="GO:0006396">
    <property type="term" value="P:RNA processing"/>
    <property type="evidence" value="ECO:0007669"/>
    <property type="project" value="InterPro"/>
</dbReference>
<evidence type="ECO:0000259" key="4">
    <source>
        <dbReference type="SMART" id="SM00967"/>
    </source>
</evidence>
<evidence type="ECO:0000313" key="5">
    <source>
        <dbReference type="EMBL" id="OJF72920.1"/>
    </source>
</evidence>